<dbReference type="Proteomes" id="UP001165960">
    <property type="component" value="Unassembled WGS sequence"/>
</dbReference>
<reference evidence="1" key="1">
    <citation type="submission" date="2022-04" db="EMBL/GenBank/DDBJ databases">
        <title>Genome of the entomopathogenic fungus Entomophthora muscae.</title>
        <authorList>
            <person name="Elya C."/>
            <person name="Lovett B.R."/>
            <person name="Lee E."/>
            <person name="Macias A.M."/>
            <person name="Hajek A.E."/>
            <person name="De Bivort B.L."/>
            <person name="Kasson M.T."/>
            <person name="De Fine Licht H.H."/>
            <person name="Stajich J.E."/>
        </authorList>
    </citation>
    <scope>NUCLEOTIDE SEQUENCE</scope>
    <source>
        <strain evidence="1">Berkeley</strain>
    </source>
</reference>
<sequence>MEKHINMFEITKRVRLHSPINCPSKTHITSLKIKVCDTTMKGITNILTCPAKVPHNIIQVDQYVPLEFPWIAFLAKSFSTAYPPTIPKSFYRWLMECFPFLKELHFLEEMILDHIPMDSNYCFVNLHRYLAIIPGLSSWKQW</sequence>
<evidence type="ECO:0000313" key="2">
    <source>
        <dbReference type="Proteomes" id="UP001165960"/>
    </source>
</evidence>
<evidence type="ECO:0000313" key="1">
    <source>
        <dbReference type="EMBL" id="KAJ9071743.1"/>
    </source>
</evidence>
<protein>
    <submittedName>
        <fullName evidence="1">Uncharacterized protein</fullName>
    </submittedName>
</protein>
<accession>A0ACC2TAT7</accession>
<proteinExistence type="predicted"/>
<keyword evidence="2" id="KW-1185">Reference proteome</keyword>
<dbReference type="EMBL" id="QTSX02003115">
    <property type="protein sequence ID" value="KAJ9071743.1"/>
    <property type="molecule type" value="Genomic_DNA"/>
</dbReference>
<organism evidence="1 2">
    <name type="scientific">Entomophthora muscae</name>
    <dbReference type="NCBI Taxonomy" id="34485"/>
    <lineage>
        <taxon>Eukaryota</taxon>
        <taxon>Fungi</taxon>
        <taxon>Fungi incertae sedis</taxon>
        <taxon>Zoopagomycota</taxon>
        <taxon>Entomophthoromycotina</taxon>
        <taxon>Entomophthoromycetes</taxon>
        <taxon>Entomophthorales</taxon>
        <taxon>Entomophthoraceae</taxon>
        <taxon>Entomophthora</taxon>
    </lineage>
</organism>
<name>A0ACC2TAT7_9FUNG</name>
<gene>
    <name evidence="1" type="ORF">DSO57_1033953</name>
</gene>
<comment type="caution">
    <text evidence="1">The sequence shown here is derived from an EMBL/GenBank/DDBJ whole genome shotgun (WGS) entry which is preliminary data.</text>
</comment>